<dbReference type="InterPro" id="IPR013785">
    <property type="entry name" value="Aldolase_TIM"/>
</dbReference>
<proteinExistence type="predicted"/>
<evidence type="ECO:0000256" key="3">
    <source>
        <dbReference type="SAM" id="SignalP"/>
    </source>
</evidence>
<organism evidence="5 6">
    <name type="scientific">Monosporascus cannonballus</name>
    <dbReference type="NCBI Taxonomy" id="155416"/>
    <lineage>
        <taxon>Eukaryota</taxon>
        <taxon>Fungi</taxon>
        <taxon>Dikarya</taxon>
        <taxon>Ascomycota</taxon>
        <taxon>Pezizomycotina</taxon>
        <taxon>Sordariomycetes</taxon>
        <taxon>Xylariomycetidae</taxon>
        <taxon>Xylariales</taxon>
        <taxon>Xylariales incertae sedis</taxon>
        <taxon>Monosporascus</taxon>
    </lineage>
</organism>
<comment type="caution">
    <text evidence="5">The sequence shown here is derived from an EMBL/GenBank/DDBJ whole genome shotgun (WGS) entry which is preliminary data.</text>
</comment>
<evidence type="ECO:0000313" key="5">
    <source>
        <dbReference type="EMBL" id="RYO93384.1"/>
    </source>
</evidence>
<keyword evidence="2" id="KW-0560">Oxidoreductase</keyword>
<accession>A0ABY0HLE0</accession>
<protein>
    <recommendedName>
        <fullName evidence="4">FMN hydroxy acid dehydrogenase domain-containing protein</fullName>
    </recommendedName>
</protein>
<sequence>MLRSLALFALGFSKVAYAAVIDQERDQGIPDTGLDTGPWTAGQVPPIAQMITLNDFQIAAKNSMRARDYAYFRTGVLDETTYINNLIIWNKIRLNGFHFSDVSEVNLATTILGYKFSAPFFFAPAASAGRAHPDAEASIIRAAGKAGILYVPSISSTLDIEEKAAAAVDGQVMFHQQYIWANDTRLQDELARIEAGGFRALFLTVDNRGVVGVRSRYQRFSNSGDSAHSSTFTIEALNRLRRLTDLPIVPKGLTTAHDVKLCAELGFPAVYLSNHGGRQVDGLPTAVEILLDLHQQYPEVFDQIEIYADGGVRRSTHILALLALGVRAVGMGRPPIFANVFGEAGVTRLINILRQEMTTEMMNLGQADVNHWFGNTTFINTRQIELEYFGAPLTVPTNSTPFVHPSPPGGGGVPSNATARRGTMYMNMD</sequence>
<evidence type="ECO:0000256" key="2">
    <source>
        <dbReference type="ARBA" id="ARBA00023002"/>
    </source>
</evidence>
<dbReference type="InterPro" id="IPR037396">
    <property type="entry name" value="FMN_HAD"/>
</dbReference>
<evidence type="ECO:0000313" key="6">
    <source>
        <dbReference type="Proteomes" id="UP000294003"/>
    </source>
</evidence>
<reference evidence="5 6" key="1">
    <citation type="submission" date="2018-06" db="EMBL/GenBank/DDBJ databases">
        <title>Complete Genomes of Monosporascus.</title>
        <authorList>
            <person name="Robinson A.J."/>
            <person name="Natvig D.O."/>
        </authorList>
    </citation>
    <scope>NUCLEOTIDE SEQUENCE [LARGE SCALE GENOMIC DNA]</scope>
    <source>
        <strain evidence="5 6">CBS 609.92</strain>
    </source>
</reference>
<dbReference type="PANTHER" id="PTHR10578:SF140">
    <property type="entry name" value="FMN HYDROXY ACID DEHYDROGENASE DOMAIN-CONTAINING PROTEIN"/>
    <property type="match status" value="1"/>
</dbReference>
<dbReference type="EMBL" id="QJNS01000018">
    <property type="protein sequence ID" value="RYO93384.1"/>
    <property type="molecule type" value="Genomic_DNA"/>
</dbReference>
<dbReference type="InterPro" id="IPR008259">
    <property type="entry name" value="FMN_hydac_DH_AS"/>
</dbReference>
<name>A0ABY0HLE0_9PEZI</name>
<dbReference type="PROSITE" id="PS00557">
    <property type="entry name" value="FMN_HYDROXY_ACID_DH_1"/>
    <property type="match status" value="1"/>
</dbReference>
<dbReference type="PANTHER" id="PTHR10578">
    <property type="entry name" value="S -2-HYDROXY-ACID OXIDASE-RELATED"/>
    <property type="match status" value="1"/>
</dbReference>
<feature type="signal peptide" evidence="3">
    <location>
        <begin position="1"/>
        <end position="18"/>
    </location>
</feature>
<dbReference type="Pfam" id="PF01070">
    <property type="entry name" value="FMN_dh"/>
    <property type="match status" value="2"/>
</dbReference>
<evidence type="ECO:0000259" key="4">
    <source>
        <dbReference type="PROSITE" id="PS51349"/>
    </source>
</evidence>
<dbReference type="Gene3D" id="3.20.20.70">
    <property type="entry name" value="Aldolase class I"/>
    <property type="match status" value="1"/>
</dbReference>
<dbReference type="Proteomes" id="UP000294003">
    <property type="component" value="Unassembled WGS sequence"/>
</dbReference>
<feature type="domain" description="FMN hydroxy acid dehydrogenase" evidence="4">
    <location>
        <begin position="45"/>
        <end position="382"/>
    </location>
</feature>
<gene>
    <name evidence="5" type="ORF">DL762_001083</name>
</gene>
<dbReference type="SUPFAM" id="SSF51395">
    <property type="entry name" value="FMN-linked oxidoreductases"/>
    <property type="match status" value="1"/>
</dbReference>
<comment type="cofactor">
    <cofactor evidence="1">
        <name>FMN</name>
        <dbReference type="ChEBI" id="CHEBI:58210"/>
    </cofactor>
</comment>
<feature type="chain" id="PRO_5045541900" description="FMN hydroxy acid dehydrogenase domain-containing protein" evidence="3">
    <location>
        <begin position="19"/>
        <end position="429"/>
    </location>
</feature>
<dbReference type="InterPro" id="IPR000262">
    <property type="entry name" value="FMN-dep_DH"/>
</dbReference>
<keyword evidence="3" id="KW-0732">Signal</keyword>
<dbReference type="PROSITE" id="PS51349">
    <property type="entry name" value="FMN_HYDROXY_ACID_DH_2"/>
    <property type="match status" value="1"/>
</dbReference>
<keyword evidence="6" id="KW-1185">Reference proteome</keyword>
<evidence type="ECO:0000256" key="1">
    <source>
        <dbReference type="ARBA" id="ARBA00001917"/>
    </source>
</evidence>